<evidence type="ECO:0000313" key="2">
    <source>
        <dbReference type="EMBL" id="JAH00774.1"/>
    </source>
</evidence>
<reference evidence="2" key="1">
    <citation type="submission" date="2014-11" db="EMBL/GenBank/DDBJ databases">
        <authorList>
            <person name="Amaro Gonzalez C."/>
        </authorList>
    </citation>
    <scope>NUCLEOTIDE SEQUENCE</scope>
</reference>
<protein>
    <submittedName>
        <fullName evidence="2">Uncharacterized protein</fullName>
    </submittedName>
</protein>
<name>A0A0E9P8F1_ANGAN</name>
<feature type="compositionally biased region" description="Polar residues" evidence="1">
    <location>
        <begin position="24"/>
        <end position="34"/>
    </location>
</feature>
<organism evidence="2">
    <name type="scientific">Anguilla anguilla</name>
    <name type="common">European freshwater eel</name>
    <name type="synonym">Muraena anguilla</name>
    <dbReference type="NCBI Taxonomy" id="7936"/>
    <lineage>
        <taxon>Eukaryota</taxon>
        <taxon>Metazoa</taxon>
        <taxon>Chordata</taxon>
        <taxon>Craniata</taxon>
        <taxon>Vertebrata</taxon>
        <taxon>Euteleostomi</taxon>
        <taxon>Actinopterygii</taxon>
        <taxon>Neopterygii</taxon>
        <taxon>Teleostei</taxon>
        <taxon>Anguilliformes</taxon>
        <taxon>Anguillidae</taxon>
        <taxon>Anguilla</taxon>
    </lineage>
</organism>
<feature type="compositionally biased region" description="Basic and acidic residues" evidence="1">
    <location>
        <begin position="10"/>
        <end position="22"/>
    </location>
</feature>
<sequence length="51" mass="5692">MTASTWAGQEHSRVTERNRLSGERMTSLTPNSGSVGDWADSTRQKQQQPVM</sequence>
<reference evidence="2" key="2">
    <citation type="journal article" date="2015" name="Fish Shellfish Immunol.">
        <title>Early steps in the European eel (Anguilla anguilla)-Vibrio vulnificus interaction in the gills: Role of the RtxA13 toxin.</title>
        <authorList>
            <person name="Callol A."/>
            <person name="Pajuelo D."/>
            <person name="Ebbesson L."/>
            <person name="Teles M."/>
            <person name="MacKenzie S."/>
            <person name="Amaro C."/>
        </authorList>
    </citation>
    <scope>NUCLEOTIDE SEQUENCE</scope>
</reference>
<proteinExistence type="predicted"/>
<feature type="region of interest" description="Disordered" evidence="1">
    <location>
        <begin position="1"/>
        <end position="51"/>
    </location>
</feature>
<dbReference type="EMBL" id="GBXM01107803">
    <property type="protein sequence ID" value="JAH00774.1"/>
    <property type="molecule type" value="Transcribed_RNA"/>
</dbReference>
<accession>A0A0E9P8F1</accession>
<dbReference type="AlphaFoldDB" id="A0A0E9P8F1"/>
<evidence type="ECO:0000256" key="1">
    <source>
        <dbReference type="SAM" id="MobiDB-lite"/>
    </source>
</evidence>